<accession>A0AAE3VBN7</accession>
<keyword evidence="1" id="KW-0175">Coiled coil</keyword>
<dbReference type="Pfam" id="PF14335">
    <property type="entry name" value="DUF4391"/>
    <property type="match status" value="1"/>
</dbReference>
<name>A0AAE3VBN7_9FIRM</name>
<comment type="caution">
    <text evidence="2">The sequence shown here is derived from an EMBL/GenBank/DDBJ whole genome shotgun (WGS) entry which is preliminary data.</text>
</comment>
<gene>
    <name evidence="2" type="ORF">J2S20_002079</name>
</gene>
<dbReference type="InterPro" id="IPR025503">
    <property type="entry name" value="DUF4391"/>
</dbReference>
<evidence type="ECO:0008006" key="4">
    <source>
        <dbReference type="Google" id="ProtNLM"/>
    </source>
</evidence>
<dbReference type="EMBL" id="JAUSTO010000018">
    <property type="protein sequence ID" value="MDQ0153359.1"/>
    <property type="molecule type" value="Genomic_DNA"/>
</dbReference>
<evidence type="ECO:0000256" key="1">
    <source>
        <dbReference type="SAM" id="Coils"/>
    </source>
</evidence>
<organism evidence="2 3">
    <name type="scientific">Moryella indoligenes</name>
    <dbReference type="NCBI Taxonomy" id="371674"/>
    <lineage>
        <taxon>Bacteria</taxon>
        <taxon>Bacillati</taxon>
        <taxon>Bacillota</taxon>
        <taxon>Clostridia</taxon>
        <taxon>Lachnospirales</taxon>
        <taxon>Lachnospiraceae</taxon>
        <taxon>Moryella</taxon>
    </lineage>
</organism>
<feature type="coiled-coil region" evidence="1">
    <location>
        <begin position="169"/>
        <end position="216"/>
    </location>
</feature>
<proteinExistence type="predicted"/>
<protein>
    <recommendedName>
        <fullName evidence="4">DUF4391 domain-containing protein</fullName>
    </recommendedName>
</protein>
<sequence>MLGLPKTTEFNKRIPKQKFYDNLTVTPALKKVFIDQIKTIYWRNKIAASTTNLAPGTDVTELEVFEVKLNSQILDDSFLRQIDKEIPYHILFILEYEGKYKAVIGYKEEFGGNTAFKVNRYYSTEWMAEDALPLKLEGLSVDSVYENFVRQIAGDALAASTSGETLKEAVDRDEKRQALQTQIAKLQKKIKSEKQLNKQMELNAQLKKLKKELEVLK</sequence>
<reference evidence="2" key="1">
    <citation type="submission" date="2023-07" db="EMBL/GenBank/DDBJ databases">
        <title>Genomic Encyclopedia of Type Strains, Phase IV (KMG-IV): sequencing the most valuable type-strain genomes for metagenomic binning, comparative biology and taxonomic classification.</title>
        <authorList>
            <person name="Goeker M."/>
        </authorList>
    </citation>
    <scope>NUCLEOTIDE SEQUENCE</scope>
    <source>
        <strain evidence="2">DSM 19659</strain>
    </source>
</reference>
<evidence type="ECO:0000313" key="3">
    <source>
        <dbReference type="Proteomes" id="UP001241537"/>
    </source>
</evidence>
<dbReference type="Proteomes" id="UP001241537">
    <property type="component" value="Unassembled WGS sequence"/>
</dbReference>
<dbReference type="RefSeq" id="WP_307255313.1">
    <property type="nucleotide sequence ID" value="NZ_JAUSTO010000018.1"/>
</dbReference>
<keyword evidence="3" id="KW-1185">Reference proteome</keyword>
<dbReference type="AlphaFoldDB" id="A0AAE3VBN7"/>
<evidence type="ECO:0000313" key="2">
    <source>
        <dbReference type="EMBL" id="MDQ0153359.1"/>
    </source>
</evidence>